<organism evidence="5 6">
    <name type="scientific">Noviherbaspirillum aridicola</name>
    <dbReference type="NCBI Taxonomy" id="2849687"/>
    <lineage>
        <taxon>Bacteria</taxon>
        <taxon>Pseudomonadati</taxon>
        <taxon>Pseudomonadota</taxon>
        <taxon>Betaproteobacteria</taxon>
        <taxon>Burkholderiales</taxon>
        <taxon>Oxalobacteraceae</taxon>
        <taxon>Noviherbaspirillum</taxon>
    </lineage>
</organism>
<reference evidence="5 6" key="1">
    <citation type="journal article" date="2022" name="Int. J. Syst. Evol. Microbiol.">
        <title>Noviherbaspirillum aridicola sp. nov., isolated from an arid soil in Pakistan.</title>
        <authorList>
            <person name="Khan I.U."/>
            <person name="Saqib M."/>
            <person name="Amin A."/>
            <person name="Hussain F."/>
            <person name="Li L."/>
            <person name="Liu Y.H."/>
            <person name="Fang B.Z."/>
            <person name="Ahmed I."/>
            <person name="Li W.J."/>
        </authorList>
    </citation>
    <scope>NUCLEOTIDE SEQUENCE [LARGE SCALE GENOMIC DNA]</scope>
    <source>
        <strain evidence="5 6">NCCP-691</strain>
    </source>
</reference>
<sequence>MWQDIASAIPYITMLRCLALLTGLLLSTLAHADDVPVAVAANFAAPMQKIAAQFEKESGHKLVISTGASGKFYAQIRNGAPFEVFLSADDETPAKLEQEGYGQTGTRFTYAIGRLVLWSAKPDMVDARGEVLARGDFTHLAIANPRVAPYGRAAMETLKNQNLAERLTPKLVQAESIAQAHQFVGSGNAQLGFVAMSQVFEDGRLKSGSAWVVPAQLHQPIRQDAVLLKKGEGKPAADALLRFLKSEPARRIIRQYGYEN</sequence>
<feature type="signal peptide" evidence="4">
    <location>
        <begin position="1"/>
        <end position="32"/>
    </location>
</feature>
<dbReference type="PANTHER" id="PTHR30632:SF14">
    <property type="entry name" value="TUNGSTATE_MOLYBDATE_CHROMATE-BINDING PROTEIN MODA"/>
    <property type="match status" value="1"/>
</dbReference>
<evidence type="ECO:0000256" key="3">
    <source>
        <dbReference type="ARBA" id="ARBA00022729"/>
    </source>
</evidence>
<protein>
    <submittedName>
        <fullName evidence="5">Molybdate-binding periplasmic protein ModA</fullName>
    </submittedName>
</protein>
<comment type="caution">
    <text evidence="5">The sequence shown here is derived from an EMBL/GenBank/DDBJ whole genome shotgun (WGS) entry which is preliminary data.</text>
</comment>
<evidence type="ECO:0000256" key="1">
    <source>
        <dbReference type="ARBA" id="ARBA00009175"/>
    </source>
</evidence>
<evidence type="ECO:0000313" key="5">
    <source>
        <dbReference type="EMBL" id="GIZ51338.1"/>
    </source>
</evidence>
<dbReference type="Pfam" id="PF13531">
    <property type="entry name" value="SBP_bac_11"/>
    <property type="match status" value="1"/>
</dbReference>
<evidence type="ECO:0000313" key="6">
    <source>
        <dbReference type="Proteomes" id="UP000887222"/>
    </source>
</evidence>
<dbReference type="InterPro" id="IPR005950">
    <property type="entry name" value="ModA"/>
</dbReference>
<evidence type="ECO:0000256" key="4">
    <source>
        <dbReference type="SAM" id="SignalP"/>
    </source>
</evidence>
<dbReference type="CDD" id="cd13539">
    <property type="entry name" value="PBP2_AvModA"/>
    <property type="match status" value="1"/>
</dbReference>
<dbReference type="EMBL" id="BPMK01000005">
    <property type="protein sequence ID" value="GIZ51338.1"/>
    <property type="molecule type" value="Genomic_DNA"/>
</dbReference>
<name>A0ABQ4Q2C5_9BURK</name>
<dbReference type="InterPro" id="IPR044084">
    <property type="entry name" value="AvModA-like_subst-bd"/>
</dbReference>
<feature type="chain" id="PRO_5046730194" evidence="4">
    <location>
        <begin position="33"/>
        <end position="260"/>
    </location>
</feature>
<accession>A0ABQ4Q2C5</accession>
<dbReference type="Gene3D" id="3.40.190.10">
    <property type="entry name" value="Periplasmic binding protein-like II"/>
    <property type="match status" value="2"/>
</dbReference>
<evidence type="ECO:0000256" key="2">
    <source>
        <dbReference type="ARBA" id="ARBA00022723"/>
    </source>
</evidence>
<proteinExistence type="inferred from homology"/>
<dbReference type="NCBIfam" id="TIGR01256">
    <property type="entry name" value="modA"/>
    <property type="match status" value="1"/>
</dbReference>
<keyword evidence="2" id="KW-0479">Metal-binding</keyword>
<dbReference type="SUPFAM" id="SSF53850">
    <property type="entry name" value="Periplasmic binding protein-like II"/>
    <property type="match status" value="1"/>
</dbReference>
<dbReference type="Proteomes" id="UP000887222">
    <property type="component" value="Unassembled WGS sequence"/>
</dbReference>
<keyword evidence="3 4" id="KW-0732">Signal</keyword>
<keyword evidence="6" id="KW-1185">Reference proteome</keyword>
<comment type="similarity">
    <text evidence="1">Belongs to the bacterial solute-binding protein ModA family.</text>
</comment>
<dbReference type="PIRSF" id="PIRSF004846">
    <property type="entry name" value="ModA"/>
    <property type="match status" value="1"/>
</dbReference>
<dbReference type="PANTHER" id="PTHR30632">
    <property type="entry name" value="MOLYBDATE-BINDING PERIPLASMIC PROTEIN"/>
    <property type="match status" value="1"/>
</dbReference>
<dbReference type="InterPro" id="IPR050682">
    <property type="entry name" value="ModA/WtpA"/>
</dbReference>
<gene>
    <name evidence="5" type="primary">modA</name>
    <name evidence="5" type="ORF">NCCP691_13520</name>
</gene>